<name>A0A6J4ZV41_9BURK</name>
<keyword evidence="2" id="KW-1185">Reference proteome</keyword>
<dbReference type="AlphaFoldDB" id="A0A6J4ZV41"/>
<dbReference type="RefSeq" id="WP_175048897.1">
    <property type="nucleotide sequence ID" value="NZ_CADIKC010000001.1"/>
</dbReference>
<evidence type="ECO:0000313" key="1">
    <source>
        <dbReference type="EMBL" id="CAB3643635.1"/>
    </source>
</evidence>
<organism evidence="1 2">
    <name type="scientific">Paraburkholderia sediminicola</name>
    <dbReference type="NCBI Taxonomy" id="458836"/>
    <lineage>
        <taxon>Bacteria</taxon>
        <taxon>Pseudomonadati</taxon>
        <taxon>Pseudomonadota</taxon>
        <taxon>Betaproteobacteria</taxon>
        <taxon>Burkholderiales</taxon>
        <taxon>Burkholderiaceae</taxon>
        <taxon>Paraburkholderia</taxon>
    </lineage>
</organism>
<dbReference type="EMBL" id="CADIKC010000001">
    <property type="protein sequence ID" value="CAB3643635.1"/>
    <property type="molecule type" value="Genomic_DNA"/>
</dbReference>
<sequence>MKEKPLVDHALHPEQDRLLTVEDYLREFSGDASVGAPAARCPLCGEALHIVQSRGRKHVHYFSHADGALALCPLAADALPNPILITAQPPNIERERKQREAFSQHWRAHLQAMREQVPELSVVRFMRIVEHADVLHLWACPTLEQADVPYIFLALAEFIARTPGAPQSAWVRFWFDASVQSIADLRKPRPAPPRLFRLHYRSTRTSMFPGGRHLLGYAEVPMSVDFLNESTRLMRSEVMTFETFLAQSALQSNAVTKEAS</sequence>
<proteinExistence type="predicted"/>
<dbReference type="Proteomes" id="UP000494255">
    <property type="component" value="Unassembled WGS sequence"/>
</dbReference>
<protein>
    <submittedName>
        <fullName evidence="1">Uncharacterized protein</fullName>
    </submittedName>
</protein>
<reference evidence="1 2" key="1">
    <citation type="submission" date="2020-04" db="EMBL/GenBank/DDBJ databases">
        <authorList>
            <person name="De Canck E."/>
        </authorList>
    </citation>
    <scope>NUCLEOTIDE SEQUENCE [LARGE SCALE GENOMIC DNA]</scope>
    <source>
        <strain evidence="1 2">LMG 24238</strain>
    </source>
</reference>
<gene>
    <name evidence="1" type="ORF">LMG24238_00510</name>
</gene>
<accession>A0A6J4ZV41</accession>
<evidence type="ECO:0000313" key="2">
    <source>
        <dbReference type="Proteomes" id="UP000494255"/>
    </source>
</evidence>
<dbReference type="GeneID" id="97039173"/>